<evidence type="ECO:0000256" key="1">
    <source>
        <dbReference type="SAM" id="Phobius"/>
    </source>
</evidence>
<accession>A0A8K0SAV3</accession>
<feature type="transmembrane region" description="Helical" evidence="1">
    <location>
        <begin position="6"/>
        <end position="28"/>
    </location>
</feature>
<protein>
    <submittedName>
        <fullName evidence="2">Uncharacterized protein</fullName>
    </submittedName>
</protein>
<proteinExistence type="predicted"/>
<dbReference type="EMBL" id="JAGPXF010000001">
    <property type="protein sequence ID" value="KAH7263335.1"/>
    <property type="molecule type" value="Genomic_DNA"/>
</dbReference>
<comment type="caution">
    <text evidence="2">The sequence shown here is derived from an EMBL/GenBank/DDBJ whole genome shotgun (WGS) entry which is preliminary data.</text>
</comment>
<evidence type="ECO:0000313" key="3">
    <source>
        <dbReference type="Proteomes" id="UP000813427"/>
    </source>
</evidence>
<keyword evidence="1" id="KW-0812">Transmembrane</keyword>
<keyword evidence="3" id="KW-1185">Reference proteome</keyword>
<evidence type="ECO:0000313" key="2">
    <source>
        <dbReference type="EMBL" id="KAH7263335.1"/>
    </source>
</evidence>
<gene>
    <name evidence="2" type="ORF">BKA59DRAFT_465663</name>
</gene>
<reference evidence="2" key="1">
    <citation type="journal article" date="2021" name="Nat. Commun.">
        <title>Genetic determinants of endophytism in the Arabidopsis root mycobiome.</title>
        <authorList>
            <person name="Mesny F."/>
            <person name="Miyauchi S."/>
            <person name="Thiergart T."/>
            <person name="Pickel B."/>
            <person name="Atanasova L."/>
            <person name="Karlsson M."/>
            <person name="Huettel B."/>
            <person name="Barry K.W."/>
            <person name="Haridas S."/>
            <person name="Chen C."/>
            <person name="Bauer D."/>
            <person name="Andreopoulos W."/>
            <person name="Pangilinan J."/>
            <person name="LaButti K."/>
            <person name="Riley R."/>
            <person name="Lipzen A."/>
            <person name="Clum A."/>
            <person name="Drula E."/>
            <person name="Henrissat B."/>
            <person name="Kohler A."/>
            <person name="Grigoriev I.V."/>
            <person name="Martin F.M."/>
            <person name="Hacquard S."/>
        </authorList>
    </citation>
    <scope>NUCLEOTIDE SEQUENCE</scope>
    <source>
        <strain evidence="2">MPI-SDFR-AT-0068</strain>
    </source>
</reference>
<name>A0A8K0SAV3_9HYPO</name>
<keyword evidence="1" id="KW-0472">Membrane</keyword>
<dbReference type="AlphaFoldDB" id="A0A8K0SAV3"/>
<sequence>MGLLTLAYVPVFVTLPFVDGLFYLYLVCLPFKCDGGMKCRQMQKDSCYPTGWARAYGVPGVQSTYTMKGPTSFT</sequence>
<dbReference type="Proteomes" id="UP000813427">
    <property type="component" value="Unassembled WGS sequence"/>
</dbReference>
<keyword evidence="1" id="KW-1133">Transmembrane helix</keyword>
<organism evidence="2 3">
    <name type="scientific">Fusarium tricinctum</name>
    <dbReference type="NCBI Taxonomy" id="61284"/>
    <lineage>
        <taxon>Eukaryota</taxon>
        <taxon>Fungi</taxon>
        <taxon>Dikarya</taxon>
        <taxon>Ascomycota</taxon>
        <taxon>Pezizomycotina</taxon>
        <taxon>Sordariomycetes</taxon>
        <taxon>Hypocreomycetidae</taxon>
        <taxon>Hypocreales</taxon>
        <taxon>Nectriaceae</taxon>
        <taxon>Fusarium</taxon>
        <taxon>Fusarium tricinctum species complex</taxon>
    </lineage>
</organism>